<keyword evidence="17" id="KW-1185">Reference proteome</keyword>
<dbReference type="Pfam" id="PF00383">
    <property type="entry name" value="dCMP_cyt_deam_1"/>
    <property type="match status" value="1"/>
</dbReference>
<sequence>MDKIFSDKEYLALAVTEARKGANKTWQNPQVGAVIVKDGRVLATGYHHQFGQQHAEINALSHLVNMEQARGATMYVTLEPCCHTGKTPPCAKRLVDVGIRQVVIGQLDPNPIVSGKGVKLLQAGGVDVKLANFPMTINHAYNSFYQQQRPLITVKYAMSLDGKINKQTGKRTLLTGYTAWLDSQHLRAQQQAILVGEHTLLVDDPELTVRQEILLYPPIRIVVVHDVNLLSSQLMLFKGDAPVWILSQTPLKQSLPGQSKVFVNAEWTPQAIIALLTKKGIQSLLVEGGSHLQAEFISQQLIDQLVVYIAPKLLGGGGLPAVAGTPLPQLIDFKQFTVEQVGADLRVSSRREV</sequence>
<organism evidence="16 17">
    <name type="scientific">Loigolactobacillus jiayinensis</name>
    <dbReference type="NCBI Taxonomy" id="2486016"/>
    <lineage>
        <taxon>Bacteria</taxon>
        <taxon>Bacillati</taxon>
        <taxon>Bacillota</taxon>
        <taxon>Bacilli</taxon>
        <taxon>Lactobacillales</taxon>
        <taxon>Lactobacillaceae</taxon>
        <taxon>Loigolactobacillus</taxon>
    </lineage>
</organism>
<keyword evidence="7 14" id="KW-0479">Metal-binding</keyword>
<dbReference type="EC" id="3.5.4.26" evidence="14"/>
<evidence type="ECO:0000313" key="16">
    <source>
        <dbReference type="EMBL" id="MFC6170783.1"/>
    </source>
</evidence>
<evidence type="ECO:0000256" key="4">
    <source>
        <dbReference type="ARBA" id="ARBA00005259"/>
    </source>
</evidence>
<gene>
    <name evidence="16" type="primary">ribD</name>
    <name evidence="16" type="ORF">ACFQGP_09360</name>
</gene>
<evidence type="ECO:0000256" key="13">
    <source>
        <dbReference type="ARBA" id="ARBA00049886"/>
    </source>
</evidence>
<comment type="similarity">
    <text evidence="4 14">In the N-terminal section; belongs to the cytidine and deoxycytidylate deaminase family.</text>
</comment>
<dbReference type="Pfam" id="PF01872">
    <property type="entry name" value="RibD_C"/>
    <property type="match status" value="1"/>
</dbReference>
<evidence type="ECO:0000256" key="10">
    <source>
        <dbReference type="ARBA" id="ARBA00023002"/>
    </source>
</evidence>
<reference evidence="17" key="1">
    <citation type="journal article" date="2019" name="Int. J. Syst. Evol. Microbiol.">
        <title>The Global Catalogue of Microorganisms (GCM) 10K type strain sequencing project: providing services to taxonomists for standard genome sequencing and annotation.</title>
        <authorList>
            <consortium name="The Broad Institute Genomics Platform"/>
            <consortium name="The Broad Institute Genome Sequencing Center for Infectious Disease"/>
            <person name="Wu L."/>
            <person name="Ma J."/>
        </authorList>
    </citation>
    <scope>NUCLEOTIDE SEQUENCE [LARGE SCALE GENOMIC DNA]</scope>
    <source>
        <strain evidence="17">CCM 8904</strain>
    </source>
</reference>
<dbReference type="SUPFAM" id="SSF53597">
    <property type="entry name" value="Dihydrofolate reductase-like"/>
    <property type="match status" value="1"/>
</dbReference>
<keyword evidence="6 14" id="KW-0686">Riboflavin biosynthesis</keyword>
<dbReference type="InterPro" id="IPR016192">
    <property type="entry name" value="APOBEC/CMP_deaminase_Zn-bd"/>
</dbReference>
<proteinExistence type="inferred from homology"/>
<feature type="domain" description="CMP/dCMP-type deaminase" evidence="15">
    <location>
        <begin position="5"/>
        <end position="128"/>
    </location>
</feature>
<evidence type="ECO:0000256" key="12">
    <source>
        <dbReference type="ARBA" id="ARBA00049861"/>
    </source>
</evidence>
<dbReference type="EMBL" id="JBHSSL010000053">
    <property type="protein sequence ID" value="MFC6170783.1"/>
    <property type="molecule type" value="Genomic_DNA"/>
</dbReference>
<keyword evidence="9 14" id="KW-0521">NADP</keyword>
<dbReference type="GO" id="GO:0008835">
    <property type="term" value="F:diaminohydroxyphosphoribosylaminopyrimidine deaminase activity"/>
    <property type="evidence" value="ECO:0007669"/>
    <property type="project" value="UniProtKB-EC"/>
</dbReference>
<name>A0ABW1RDE3_9LACO</name>
<protein>
    <recommendedName>
        <fullName evidence="14">Riboflavin biosynthesis protein RibD</fullName>
    </recommendedName>
    <domain>
        <recommendedName>
            <fullName evidence="14">Diaminohydroxyphosphoribosylaminopyrimidine deaminase</fullName>
            <shortName evidence="14">DRAP deaminase</shortName>
            <ecNumber evidence="14">3.5.4.26</ecNumber>
        </recommendedName>
        <alternativeName>
            <fullName evidence="14">Riboflavin-specific deaminase</fullName>
        </alternativeName>
    </domain>
    <domain>
        <recommendedName>
            <fullName evidence="14">5-amino-6-(5-phosphoribosylamino)uracil reductase</fullName>
            <ecNumber evidence="14">1.1.1.193</ecNumber>
        </recommendedName>
        <alternativeName>
            <fullName evidence="14">HTP reductase</fullName>
        </alternativeName>
    </domain>
</protein>
<dbReference type="Gene3D" id="3.40.140.10">
    <property type="entry name" value="Cytidine Deaminase, domain 2"/>
    <property type="match status" value="1"/>
</dbReference>
<keyword evidence="8 14" id="KW-0862">Zinc</keyword>
<dbReference type="PROSITE" id="PS51747">
    <property type="entry name" value="CYT_DCMP_DEAMINASES_2"/>
    <property type="match status" value="1"/>
</dbReference>
<dbReference type="PANTHER" id="PTHR38011">
    <property type="entry name" value="DIHYDROFOLATE REDUCTASE FAMILY PROTEIN (AFU_ORTHOLOGUE AFUA_8G06820)"/>
    <property type="match status" value="1"/>
</dbReference>
<evidence type="ECO:0000313" key="17">
    <source>
        <dbReference type="Proteomes" id="UP001596289"/>
    </source>
</evidence>
<dbReference type="PIRSF" id="PIRSF006769">
    <property type="entry name" value="RibD"/>
    <property type="match status" value="1"/>
</dbReference>
<comment type="pathway">
    <text evidence="3 14">Cofactor biosynthesis; riboflavin biosynthesis; 5-amino-6-(D-ribitylamino)uracil from GTP: step 3/4.</text>
</comment>
<keyword evidence="10 14" id="KW-0560">Oxidoreductase</keyword>
<dbReference type="InterPro" id="IPR050765">
    <property type="entry name" value="Riboflavin_Biosynth_HTPR"/>
</dbReference>
<evidence type="ECO:0000256" key="1">
    <source>
        <dbReference type="ARBA" id="ARBA00002151"/>
    </source>
</evidence>
<comment type="cofactor">
    <cofactor evidence="14">
        <name>Zn(2+)</name>
        <dbReference type="ChEBI" id="CHEBI:29105"/>
    </cofactor>
    <text evidence="14">Binds 1 zinc ion.</text>
</comment>
<dbReference type="InterPro" id="IPR016193">
    <property type="entry name" value="Cytidine_deaminase-like"/>
</dbReference>
<evidence type="ECO:0000256" key="11">
    <source>
        <dbReference type="ARBA" id="ARBA00023268"/>
    </source>
</evidence>
<dbReference type="InterPro" id="IPR024072">
    <property type="entry name" value="DHFR-like_dom_sf"/>
</dbReference>
<comment type="catalytic activity">
    <reaction evidence="13 14">
        <text>2,5-diamino-6-hydroxy-4-(5-phosphoribosylamino)-pyrimidine + H2O + H(+) = 5-amino-6-(5-phospho-D-ribosylamino)uracil + NH4(+)</text>
        <dbReference type="Rhea" id="RHEA:21868"/>
        <dbReference type="ChEBI" id="CHEBI:15377"/>
        <dbReference type="ChEBI" id="CHEBI:15378"/>
        <dbReference type="ChEBI" id="CHEBI:28938"/>
        <dbReference type="ChEBI" id="CHEBI:58453"/>
        <dbReference type="ChEBI" id="CHEBI:58614"/>
        <dbReference type="EC" id="3.5.4.26"/>
    </reaction>
</comment>
<dbReference type="PROSITE" id="PS00903">
    <property type="entry name" value="CYT_DCMP_DEAMINASES_1"/>
    <property type="match status" value="1"/>
</dbReference>
<accession>A0ABW1RDE3</accession>
<dbReference type="EC" id="1.1.1.193" evidence="14"/>
<dbReference type="InterPro" id="IPR002125">
    <property type="entry name" value="CMP_dCMP_dom"/>
</dbReference>
<evidence type="ECO:0000256" key="8">
    <source>
        <dbReference type="ARBA" id="ARBA00022833"/>
    </source>
</evidence>
<dbReference type="NCBIfam" id="TIGR00326">
    <property type="entry name" value="eubact_ribD"/>
    <property type="match status" value="1"/>
</dbReference>
<dbReference type="CDD" id="cd01284">
    <property type="entry name" value="Riboflavin_deaminase-reductase"/>
    <property type="match status" value="1"/>
</dbReference>
<dbReference type="Gene3D" id="3.40.430.10">
    <property type="entry name" value="Dihydrofolate Reductase, subunit A"/>
    <property type="match status" value="1"/>
</dbReference>
<evidence type="ECO:0000256" key="14">
    <source>
        <dbReference type="PIRNR" id="PIRNR006769"/>
    </source>
</evidence>
<evidence type="ECO:0000256" key="5">
    <source>
        <dbReference type="ARBA" id="ARBA00007417"/>
    </source>
</evidence>
<evidence type="ECO:0000256" key="7">
    <source>
        <dbReference type="ARBA" id="ARBA00022723"/>
    </source>
</evidence>
<dbReference type="InterPro" id="IPR002734">
    <property type="entry name" value="RibDG_C"/>
</dbReference>
<dbReference type="SUPFAM" id="SSF53927">
    <property type="entry name" value="Cytidine deaminase-like"/>
    <property type="match status" value="1"/>
</dbReference>
<evidence type="ECO:0000256" key="9">
    <source>
        <dbReference type="ARBA" id="ARBA00022857"/>
    </source>
</evidence>
<comment type="function">
    <text evidence="1 14">Converts 2,5-diamino-6-(ribosylamino)-4(3h)-pyrimidinone 5'-phosphate into 5-amino-6-(ribosylamino)-2,4(1h,3h)-pyrimidinedione 5'-phosphate.</text>
</comment>
<dbReference type="PANTHER" id="PTHR38011:SF7">
    <property type="entry name" value="2,5-DIAMINO-6-RIBOSYLAMINO-4(3H)-PYRIMIDINONE 5'-PHOSPHATE REDUCTASE"/>
    <property type="match status" value="1"/>
</dbReference>
<evidence type="ECO:0000256" key="2">
    <source>
        <dbReference type="ARBA" id="ARBA00004882"/>
    </source>
</evidence>
<comment type="similarity">
    <text evidence="5 14">In the C-terminal section; belongs to the HTP reductase family.</text>
</comment>
<comment type="caution">
    <text evidence="16">The sequence shown here is derived from an EMBL/GenBank/DDBJ whole genome shotgun (WGS) entry which is preliminary data.</text>
</comment>
<dbReference type="GO" id="GO:0008703">
    <property type="term" value="F:5-amino-6-(5-phosphoribosylamino)uracil reductase activity"/>
    <property type="evidence" value="ECO:0007669"/>
    <property type="project" value="UniProtKB-EC"/>
</dbReference>
<dbReference type="Proteomes" id="UP001596289">
    <property type="component" value="Unassembled WGS sequence"/>
</dbReference>
<keyword evidence="14 16" id="KW-0378">Hydrolase</keyword>
<evidence type="ECO:0000256" key="3">
    <source>
        <dbReference type="ARBA" id="ARBA00004910"/>
    </source>
</evidence>
<evidence type="ECO:0000259" key="15">
    <source>
        <dbReference type="PROSITE" id="PS51747"/>
    </source>
</evidence>
<comment type="pathway">
    <text evidence="2 14">Cofactor biosynthesis; riboflavin biosynthesis; 5-amino-6-(D-ribitylamino)uracil from GTP: step 2/4.</text>
</comment>
<dbReference type="InterPro" id="IPR004794">
    <property type="entry name" value="Eubact_RibD"/>
</dbReference>
<comment type="catalytic activity">
    <reaction evidence="12 14">
        <text>5-amino-6-(5-phospho-D-ribitylamino)uracil + NADP(+) = 5-amino-6-(5-phospho-D-ribosylamino)uracil + NADPH + H(+)</text>
        <dbReference type="Rhea" id="RHEA:17845"/>
        <dbReference type="ChEBI" id="CHEBI:15378"/>
        <dbReference type="ChEBI" id="CHEBI:57783"/>
        <dbReference type="ChEBI" id="CHEBI:58349"/>
        <dbReference type="ChEBI" id="CHEBI:58421"/>
        <dbReference type="ChEBI" id="CHEBI:58453"/>
        <dbReference type="EC" id="1.1.1.193"/>
    </reaction>
</comment>
<dbReference type="RefSeq" id="WP_125553753.1">
    <property type="nucleotide sequence ID" value="NZ_JBHSSL010000053.1"/>
</dbReference>
<evidence type="ECO:0000256" key="6">
    <source>
        <dbReference type="ARBA" id="ARBA00022619"/>
    </source>
</evidence>
<keyword evidence="11" id="KW-0511">Multifunctional enzyme</keyword>